<feature type="transmembrane region" description="Helical" evidence="2">
    <location>
        <begin position="255"/>
        <end position="276"/>
    </location>
</feature>
<keyword evidence="1" id="KW-0802">TPR repeat</keyword>
<dbReference type="Pfam" id="PF13414">
    <property type="entry name" value="TPR_11"/>
    <property type="match status" value="1"/>
</dbReference>
<sequence length="277" mass="29670">MTEPAGVGLSAPATALPDLNELIHAAEWRRALATARLSGADPDVQEALSAVVGIQEGLRARRYPAARRALADLKRAIQDAPAGELSVLRRLLDPAALERAVAALDSRPAPRGEVAQSLEARLAPALELGLTRAEALNSLGVQAALLDDTAGARAHFEEALLADPAHYRALTNLGNLDLEAGQSAEAEARYRQALKIHPDYDGAHHNLGVALRRQGRVGESVSSIRRGQRLGMRRSKEDTDAEMREQFSVSPLLKWLRWGVLALVAVVIVLALRGALS</sequence>
<dbReference type="OrthoDB" id="68176at2"/>
<dbReference type="RefSeq" id="WP_103312817.1">
    <property type="nucleotide sequence ID" value="NZ_PPPD01000001.1"/>
</dbReference>
<dbReference type="InterPro" id="IPR019734">
    <property type="entry name" value="TPR_rpt"/>
</dbReference>
<dbReference type="SUPFAM" id="SSF48452">
    <property type="entry name" value="TPR-like"/>
    <property type="match status" value="1"/>
</dbReference>
<dbReference type="AlphaFoldDB" id="A0A2K3V0S3"/>
<dbReference type="Gene3D" id="1.25.40.10">
    <property type="entry name" value="Tetratricopeptide repeat domain"/>
    <property type="match status" value="1"/>
</dbReference>
<evidence type="ECO:0000256" key="1">
    <source>
        <dbReference type="PROSITE-ProRule" id="PRU00339"/>
    </source>
</evidence>
<dbReference type="PANTHER" id="PTHR44809">
    <property type="match status" value="1"/>
</dbReference>
<keyword evidence="2" id="KW-0812">Transmembrane</keyword>
<keyword evidence="4" id="KW-1185">Reference proteome</keyword>
<keyword evidence="2" id="KW-1133">Transmembrane helix</keyword>
<dbReference type="SMART" id="SM00028">
    <property type="entry name" value="TPR"/>
    <property type="match status" value="2"/>
</dbReference>
<keyword evidence="2" id="KW-0472">Membrane</keyword>
<dbReference type="Proteomes" id="UP000236379">
    <property type="component" value="Unassembled WGS sequence"/>
</dbReference>
<evidence type="ECO:0000256" key="2">
    <source>
        <dbReference type="SAM" id="Phobius"/>
    </source>
</evidence>
<comment type="caution">
    <text evidence="3">The sequence shown here is derived from an EMBL/GenBank/DDBJ whole genome shotgun (WGS) entry which is preliminary data.</text>
</comment>
<dbReference type="EMBL" id="PPPD01000001">
    <property type="protein sequence ID" value="PNY82383.1"/>
    <property type="molecule type" value="Genomic_DNA"/>
</dbReference>
<dbReference type="InterPro" id="IPR011990">
    <property type="entry name" value="TPR-like_helical_dom_sf"/>
</dbReference>
<accession>A0A2K3V0S3</accession>
<evidence type="ECO:0000313" key="3">
    <source>
        <dbReference type="EMBL" id="PNY82383.1"/>
    </source>
</evidence>
<protein>
    <submittedName>
        <fullName evidence="3">Uncharacterized protein</fullName>
    </submittedName>
</protein>
<reference evidence="3 4" key="1">
    <citation type="submission" date="2018-01" db="EMBL/GenBank/DDBJ databases">
        <title>Deinococcus koreensis sp. nov., a radiation-resistant bacterium isolated from river water.</title>
        <authorList>
            <person name="Choi A."/>
        </authorList>
    </citation>
    <scope>NUCLEOTIDE SEQUENCE [LARGE SCALE GENOMIC DNA]</scope>
    <source>
        <strain evidence="3 4">SJW1-2</strain>
    </source>
</reference>
<proteinExistence type="predicted"/>
<gene>
    <name evidence="3" type="ORF">CVO96_14385</name>
</gene>
<evidence type="ECO:0000313" key="4">
    <source>
        <dbReference type="Proteomes" id="UP000236379"/>
    </source>
</evidence>
<dbReference type="PROSITE" id="PS50005">
    <property type="entry name" value="TPR"/>
    <property type="match status" value="1"/>
</dbReference>
<feature type="repeat" description="TPR" evidence="1">
    <location>
        <begin position="167"/>
        <end position="200"/>
    </location>
</feature>
<dbReference type="PANTHER" id="PTHR44809:SF1">
    <property type="entry name" value="PROTEIN O-MANNOSYL-TRANSFERASE TMTC1"/>
    <property type="match status" value="1"/>
</dbReference>
<name>A0A2K3V0S3_9DEIO</name>
<organism evidence="3 4">
    <name type="scientific">Deinococcus koreensis</name>
    <dbReference type="NCBI Taxonomy" id="2054903"/>
    <lineage>
        <taxon>Bacteria</taxon>
        <taxon>Thermotogati</taxon>
        <taxon>Deinococcota</taxon>
        <taxon>Deinococci</taxon>
        <taxon>Deinococcales</taxon>
        <taxon>Deinococcaceae</taxon>
        <taxon>Deinococcus</taxon>
    </lineage>
</organism>
<dbReference type="InterPro" id="IPR052943">
    <property type="entry name" value="TMTC_O-mannosyl-trnsfr"/>
</dbReference>